<comment type="caution">
    <text evidence="2">The sequence shown here is derived from an EMBL/GenBank/DDBJ whole genome shotgun (WGS) entry which is preliminary data.</text>
</comment>
<evidence type="ECO:0000313" key="3">
    <source>
        <dbReference type="Proteomes" id="UP000738349"/>
    </source>
</evidence>
<reference evidence="2" key="1">
    <citation type="journal article" date="2021" name="Nat. Commun.">
        <title>Genetic determinants of endophytism in the Arabidopsis root mycobiome.</title>
        <authorList>
            <person name="Mesny F."/>
            <person name="Miyauchi S."/>
            <person name="Thiergart T."/>
            <person name="Pickel B."/>
            <person name="Atanasova L."/>
            <person name="Karlsson M."/>
            <person name="Huettel B."/>
            <person name="Barry K.W."/>
            <person name="Haridas S."/>
            <person name="Chen C."/>
            <person name="Bauer D."/>
            <person name="Andreopoulos W."/>
            <person name="Pangilinan J."/>
            <person name="LaButti K."/>
            <person name="Riley R."/>
            <person name="Lipzen A."/>
            <person name="Clum A."/>
            <person name="Drula E."/>
            <person name="Henrissat B."/>
            <person name="Kohler A."/>
            <person name="Grigoriev I.V."/>
            <person name="Martin F.M."/>
            <person name="Hacquard S."/>
        </authorList>
    </citation>
    <scope>NUCLEOTIDE SEQUENCE</scope>
    <source>
        <strain evidence="2">MPI-CAGE-AT-0147</strain>
    </source>
</reference>
<dbReference type="AlphaFoldDB" id="A0A9P9ETV2"/>
<accession>A0A9P9ETV2</accession>
<evidence type="ECO:0000313" key="2">
    <source>
        <dbReference type="EMBL" id="KAH7143845.1"/>
    </source>
</evidence>
<keyword evidence="3" id="KW-1185">Reference proteome</keyword>
<sequence>MRRDDSSQDVAKTLIKIVTAKFVLSNFVLPLTIYLSRCMDIREQNRSVSPLLATSQMAKANESTPGPSAADGNGKLDQTLPAVPYAKDSEVGPVIHVPCEDVHSTGCIGTRNFWDISHLGEPTKGGQRWCRFAMSSSRPRGVVEFVAMCDVLLHSAQRCTPNGGCQETGVISEPQGTTALRHAHECAASC</sequence>
<feature type="region of interest" description="Disordered" evidence="1">
    <location>
        <begin position="57"/>
        <end position="77"/>
    </location>
</feature>
<gene>
    <name evidence="2" type="ORF">EDB81DRAFT_509132</name>
</gene>
<feature type="compositionally biased region" description="Polar residues" evidence="1">
    <location>
        <begin position="57"/>
        <end position="66"/>
    </location>
</feature>
<protein>
    <submittedName>
        <fullName evidence="2">Uncharacterized protein</fullName>
    </submittedName>
</protein>
<dbReference type="OrthoDB" id="10607619at2759"/>
<proteinExistence type="predicted"/>
<organism evidence="2 3">
    <name type="scientific">Dactylonectria macrodidyma</name>
    <dbReference type="NCBI Taxonomy" id="307937"/>
    <lineage>
        <taxon>Eukaryota</taxon>
        <taxon>Fungi</taxon>
        <taxon>Dikarya</taxon>
        <taxon>Ascomycota</taxon>
        <taxon>Pezizomycotina</taxon>
        <taxon>Sordariomycetes</taxon>
        <taxon>Hypocreomycetidae</taxon>
        <taxon>Hypocreales</taxon>
        <taxon>Nectriaceae</taxon>
        <taxon>Dactylonectria</taxon>
    </lineage>
</organism>
<evidence type="ECO:0000256" key="1">
    <source>
        <dbReference type="SAM" id="MobiDB-lite"/>
    </source>
</evidence>
<dbReference type="Proteomes" id="UP000738349">
    <property type="component" value="Unassembled WGS sequence"/>
</dbReference>
<dbReference type="EMBL" id="JAGMUV010000009">
    <property type="protein sequence ID" value="KAH7143845.1"/>
    <property type="molecule type" value="Genomic_DNA"/>
</dbReference>
<name>A0A9P9ETV2_9HYPO</name>